<sequence>MSSPQSVVDFWQQAGRQKWFSKDDAFDTSIREAFERLHFRAARNELADWMNTPQGALALIILLDQFPRNLFRNSGHAFATDPLALSLARRAIELGHDAATEPDLAAFFYLPFEHAEDLAEQERSVVLFKALAERGGPQDYLDYAVTHRDVIARFGRFPHRNAALGRTTTPDEQAFLDGGGFQG</sequence>
<proteinExistence type="predicted"/>
<dbReference type="Gene3D" id="1.20.58.320">
    <property type="entry name" value="TPR-like"/>
    <property type="match status" value="1"/>
</dbReference>
<comment type="caution">
    <text evidence="1">The sequence shown here is derived from an EMBL/GenBank/DDBJ whole genome shotgun (WGS) entry which is preliminary data.</text>
</comment>
<accession>A0ABT0D476</accession>
<name>A0ABT0D476_9HYPH</name>
<dbReference type="InterPro" id="IPR010323">
    <property type="entry name" value="DUF924"/>
</dbReference>
<dbReference type="InterPro" id="IPR011990">
    <property type="entry name" value="TPR-like_helical_dom_sf"/>
</dbReference>
<evidence type="ECO:0000313" key="1">
    <source>
        <dbReference type="EMBL" id="MCJ8240104.1"/>
    </source>
</evidence>
<keyword evidence="2" id="KW-1185">Reference proteome</keyword>
<reference evidence="1 2" key="1">
    <citation type="submission" date="2022-03" db="EMBL/GenBank/DDBJ databases">
        <title>Rhizobium SSM4.3 sp. nov., isolated from Sediment (Gouqi Island).</title>
        <authorList>
            <person name="Chen G."/>
        </authorList>
    </citation>
    <scope>NUCLEOTIDE SEQUENCE [LARGE SCALE GENOMIC DNA]</scope>
    <source>
        <strain evidence="1 2">SSM4.3</strain>
    </source>
</reference>
<organism evidence="1 2">
    <name type="scientific">Peteryoungia algae</name>
    <dbReference type="NCBI Taxonomy" id="2919917"/>
    <lineage>
        <taxon>Bacteria</taxon>
        <taxon>Pseudomonadati</taxon>
        <taxon>Pseudomonadota</taxon>
        <taxon>Alphaproteobacteria</taxon>
        <taxon>Hyphomicrobiales</taxon>
        <taxon>Rhizobiaceae</taxon>
        <taxon>Peteryoungia</taxon>
    </lineage>
</organism>
<dbReference type="EMBL" id="JALAYX010000004">
    <property type="protein sequence ID" value="MCJ8240104.1"/>
    <property type="molecule type" value="Genomic_DNA"/>
</dbReference>
<dbReference type="SUPFAM" id="SSF48452">
    <property type="entry name" value="TPR-like"/>
    <property type="match status" value="1"/>
</dbReference>
<protein>
    <submittedName>
        <fullName evidence="1">DUF924 domain-containing protein</fullName>
    </submittedName>
</protein>
<dbReference type="Gene3D" id="1.25.40.10">
    <property type="entry name" value="Tetratricopeptide repeat domain"/>
    <property type="match status" value="1"/>
</dbReference>
<dbReference type="Proteomes" id="UP001522662">
    <property type="component" value="Unassembled WGS sequence"/>
</dbReference>
<dbReference type="Pfam" id="PF06041">
    <property type="entry name" value="DUF924"/>
    <property type="match status" value="1"/>
</dbReference>
<dbReference type="RefSeq" id="WP_245137467.1">
    <property type="nucleotide sequence ID" value="NZ_CP128477.1"/>
</dbReference>
<gene>
    <name evidence="1" type="ORF">MKJ03_17370</name>
</gene>
<evidence type="ECO:0000313" key="2">
    <source>
        <dbReference type="Proteomes" id="UP001522662"/>
    </source>
</evidence>